<comment type="caution">
    <text evidence="9">The sequence shown here is derived from an EMBL/GenBank/DDBJ whole genome shotgun (WGS) entry which is preliminary data.</text>
</comment>
<dbReference type="OrthoDB" id="514335at2759"/>
<organism evidence="9 10">
    <name type="scientific">Asbolus verrucosus</name>
    <name type="common">Desert ironclad beetle</name>
    <dbReference type="NCBI Taxonomy" id="1661398"/>
    <lineage>
        <taxon>Eukaryota</taxon>
        <taxon>Metazoa</taxon>
        <taxon>Ecdysozoa</taxon>
        <taxon>Arthropoda</taxon>
        <taxon>Hexapoda</taxon>
        <taxon>Insecta</taxon>
        <taxon>Pterygota</taxon>
        <taxon>Neoptera</taxon>
        <taxon>Endopterygota</taxon>
        <taxon>Coleoptera</taxon>
        <taxon>Polyphaga</taxon>
        <taxon>Cucujiformia</taxon>
        <taxon>Tenebrionidae</taxon>
        <taxon>Pimeliinae</taxon>
        <taxon>Asbolus</taxon>
    </lineage>
</organism>
<feature type="transmembrane region" description="Helical" evidence="8">
    <location>
        <begin position="17"/>
        <end position="39"/>
    </location>
</feature>
<dbReference type="InterPro" id="IPR002159">
    <property type="entry name" value="CD36_fam"/>
</dbReference>
<comment type="subcellular location">
    <subcellularLocation>
        <location evidence="1">Cell membrane</location>
    </subcellularLocation>
</comment>
<evidence type="ECO:0000313" key="9">
    <source>
        <dbReference type="EMBL" id="RZB40688.1"/>
    </source>
</evidence>
<gene>
    <name evidence="9" type="ORF">BDFB_010896</name>
</gene>
<evidence type="ECO:0000256" key="7">
    <source>
        <dbReference type="ARBA" id="ARBA00023180"/>
    </source>
</evidence>
<evidence type="ECO:0000256" key="6">
    <source>
        <dbReference type="ARBA" id="ARBA00023136"/>
    </source>
</evidence>
<dbReference type="GO" id="GO:0005044">
    <property type="term" value="F:scavenger receptor activity"/>
    <property type="evidence" value="ECO:0007669"/>
    <property type="project" value="TreeGrafter"/>
</dbReference>
<evidence type="ECO:0000256" key="3">
    <source>
        <dbReference type="ARBA" id="ARBA00022475"/>
    </source>
</evidence>
<evidence type="ECO:0000256" key="5">
    <source>
        <dbReference type="ARBA" id="ARBA00022989"/>
    </source>
</evidence>
<dbReference type="GO" id="GO:0005737">
    <property type="term" value="C:cytoplasm"/>
    <property type="evidence" value="ECO:0007669"/>
    <property type="project" value="TreeGrafter"/>
</dbReference>
<keyword evidence="5 8" id="KW-1133">Transmembrane helix</keyword>
<keyword evidence="4 8" id="KW-0812">Transmembrane</keyword>
<evidence type="ECO:0000256" key="8">
    <source>
        <dbReference type="SAM" id="Phobius"/>
    </source>
</evidence>
<reference evidence="9 10" key="1">
    <citation type="submission" date="2017-03" db="EMBL/GenBank/DDBJ databases">
        <title>Genome of the blue death feigning beetle - Asbolus verrucosus.</title>
        <authorList>
            <person name="Rider S.D."/>
        </authorList>
    </citation>
    <scope>NUCLEOTIDE SEQUENCE [LARGE SCALE GENOMIC DNA]</scope>
    <source>
        <strain evidence="9">Butters</strain>
        <tissue evidence="9">Head and leg muscle</tissue>
    </source>
</reference>
<sequence>MNREYDMQPAKPQFPKFLFCVSVFFTVCGLVLTFIWPILLRYILQSKLVLTPNSETHDPWKKTPFSVPLDFYLFNWTNPEDIYNKNVKPKFQQVGPYRYWEVYEKSNVTWNNNGTVTFRHRKFWHFNYTEPNGDLQARINTINPVILSAAHTVRSWNYWVRKGFSVTLSGIASGINITQTIDEMLFKGFSDPLLDMTSSIPFLAGRLPPYDKFGFFYKRNGSVNNDGVFNMGTGINSTFGKLYNWNYWAQTPYYEGKCGKIHGSAGDFFPRSPDNSVISLFLPSLCRSVTLKLVGQGEVENITGYTYALEARTLDNGTIYPENKCYCNGECLPSGVLNISSCSYDAPFFISLPHFHNADPYYTSLVDGLKPENEKHDFYITLEPNTNIVLEADAKLQINMLLQPIPGISIFEKVPKAFFPLMWSQQHVKIPASDASKLKWLLIMPVILSST</sequence>
<dbReference type="STRING" id="1661398.A0A482VC33"/>
<dbReference type="GO" id="GO:0005886">
    <property type="term" value="C:plasma membrane"/>
    <property type="evidence" value="ECO:0007669"/>
    <property type="project" value="UniProtKB-SubCell"/>
</dbReference>
<dbReference type="PRINTS" id="PR01609">
    <property type="entry name" value="CD36FAMILY"/>
</dbReference>
<accession>A0A482VC33</accession>
<protein>
    <submittedName>
        <fullName evidence="9">CD36 domain containing protein</fullName>
    </submittedName>
</protein>
<dbReference type="PANTHER" id="PTHR11923:SF93">
    <property type="entry name" value="GH07959P-RELATED"/>
    <property type="match status" value="1"/>
</dbReference>
<dbReference type="Pfam" id="PF01130">
    <property type="entry name" value="CD36"/>
    <property type="match status" value="1"/>
</dbReference>
<keyword evidence="7" id="KW-0325">Glycoprotein</keyword>
<comment type="similarity">
    <text evidence="2">Belongs to the CD36 family.</text>
</comment>
<keyword evidence="3" id="KW-1003">Cell membrane</keyword>
<dbReference type="Proteomes" id="UP000292052">
    <property type="component" value="Unassembled WGS sequence"/>
</dbReference>
<evidence type="ECO:0000256" key="2">
    <source>
        <dbReference type="ARBA" id="ARBA00010532"/>
    </source>
</evidence>
<proteinExistence type="inferred from homology"/>
<dbReference type="EMBL" id="QDEB01116818">
    <property type="protein sequence ID" value="RZB40688.1"/>
    <property type="molecule type" value="Genomic_DNA"/>
</dbReference>
<evidence type="ECO:0000313" key="10">
    <source>
        <dbReference type="Proteomes" id="UP000292052"/>
    </source>
</evidence>
<dbReference type="AlphaFoldDB" id="A0A482VC33"/>
<keyword evidence="6 8" id="KW-0472">Membrane</keyword>
<keyword evidence="10" id="KW-1185">Reference proteome</keyword>
<evidence type="ECO:0000256" key="4">
    <source>
        <dbReference type="ARBA" id="ARBA00022692"/>
    </source>
</evidence>
<name>A0A482VC33_ASBVE</name>
<evidence type="ECO:0000256" key="1">
    <source>
        <dbReference type="ARBA" id="ARBA00004236"/>
    </source>
</evidence>
<dbReference type="PANTHER" id="PTHR11923">
    <property type="entry name" value="SCAVENGER RECEPTOR CLASS B TYPE-1 SR-B1"/>
    <property type="match status" value="1"/>
</dbReference>